<dbReference type="InterPro" id="IPR025110">
    <property type="entry name" value="AMP-bd_C"/>
</dbReference>
<dbReference type="InterPro" id="IPR010071">
    <property type="entry name" value="AA_adenyl_dom"/>
</dbReference>
<feature type="domain" description="Carrier" evidence="4">
    <location>
        <begin position="955"/>
        <end position="1029"/>
    </location>
</feature>
<sequence>MDDHTVQGFRTSPVQRFLAAPTSDDGGACPPCPWVQATVEVDAEVDQRRLDRALRSVWERHEALRTRVVTRPGLPEAVQVVDDIRTFTVEESAGDPDDRSGSVARLREDERRLVEPALRSVRVLRVGFGAEGAALLVTGSAATVDERSLGIVLDEVFAAYRGESWPDEPVQYPDASIWQHEVLTDADRSDARERWADALRLEAASPLPSILLSGRAPGEWRRIERPYDQGTQGFLDRFAEKSGSDRAEVAAGAWLALQLLLLGERDMVAGVTVAGRGPAELADAVGPFEREVPLQLHVPEGTTFRQFLDLVRSAWQRAADDVDDLDPARRSGPVAASVSASIGEAVPHGAHAGVRSIRLDGRGGAPLHMRLGASTAVLDHDAGRLPESSAQVLLNRTLHLLATVAADPDIDLDELSLLLPGEPCAAPAAVGPPAGVPEEPTLSAVVAARAAAAPDAPAVDDGRTSLTYTELVRRSDEVAGLLREAGVTAGSHVVLSMPRCSELLVGLLGIMRAGAVYVPVDADAPASRLQTILADVGARVLVRGPETIVEVEADSDGAAPAPGVRIIRIDAMSGTDGGATPLPDAVPQDCDAGAYVLYTSGSTGVPNGVPVTHRALLNYLGWAAEAYRLHEGRGAIVHSPIGFDLSLTTMLAPLMVGQRVRLARGSGIQGLLDAIRVEDDISLVKVTPAQIPALLEGLGDGEFGRRVRTLVCGGEGLFWDAVTPVLEAGVRVVNEYGPTETVVGCTAYAATSPAGTGPVPIGQPIAGTAVHLLDRRGHAVPQGGVGELVVAGVAVGTGYLGRPEETSRRFVADPGGGESRAYRTGDRVRWLANGDLVYLGRMDEQLKVLGIRVEPGEVEAVLRRHPAVAEAAVVGLIPPAGGPPTRLGAQVVLTAGASVTGAALVAHCRALLPAGLVPAVVAPVPRLPLTTNAKLDRAAVREALQRSVPEVEHVEPRDRTETILCTAVAQVLRRNRVGIDDNYFAIGGDSIRSVMVASRAAAEGVPVAVVDLHRWPTIRALAAELSTRPAAEAAPATAPFGLIDDADRRLMPEDVEDAFPLNLLQQGMIFHRNFAAKSAVYHAIASVRIHAPLDLQVMREVIRQLVARHPMLRTSFDQRTFSRPLQLVHGTFRDPLGFADLSSVDPGDHQRRIDEWVRAEKERGFDLDAHPLIRFMIHRLDDQTFQFTYGFHHEIVDGWSEALMVTELFTHYFSEVFGEKWVPTPPASSMRDAVALELEALRRPEDLAFWTEYLDGASLMRLPRLDVPLGADTGARDIVRIPVEVGRQLSDGLKALATSRSMPLKNVLLAAHMAVMNHYHGQPDTLSYTVTNGRPEEVDGSSAIGLFVNSLALRLRMHGGSWTDLVADTLDAERRTMPYRRLPMAELKRHQGSEPLAETLFFFTDYHVFHALDRWRDRGVRHEASELYGESTFPFCAIFRTNRESGELEIRVEYDGLQFTADLMDRVAACYRRVLDRMVQDPDAAYDADSLLSAEERRLVIDRVNGPGDALDDGSCMHQVIRRQAERTPDRIAVVGESGQLTYAGLVRAADGVAASLRAAGVGPEDVVGLLAEPGVDAVVAILGILGSGAGYLPLDPAQPAARLAALVEAAGASLVLAPAEGDLSDLPVRRLTRSQYLSAATGGDRAPDVALSPESAAYLIFTSGSTGAPKGVVVSHRALVSSTAARTTTYPSDPEHFLLLSSLAVDSSVAGLFWTLARGGTLHSPPAGSRREPAVLAGLIARHGITHTLAVPALLSALLARREQTWARSLQHVIAAGDVAPRQLQEELRRIAPQSVLHNEYGPTETCVWSTHFSGDADGFRAALPIGSPVPGARVYPLDGRLHPVPLGVTAELHIGGAHVARGYHRDPGRTAAAFLPDPHAGQPGRRMYRTGDLVRATREGPLEFLGRSDNQVKIRGYRVELSEVETVLEQRADVQRAVVVARPDAGGDARLHAYVVTVQGADVDAASVLRHVRDRLPASMVPSDVTVVDALPLTPTGKLDRSALPAPSAATGAGAAWVAPATPTEELVAAIWSRVLGVERVGGNDDFFGLGGESLRAMHVINRVNAAFLLELPVRSLFDAPTLAAFAGTVDRTLRESGDPGRPHRVDDLPVGVVAG</sequence>
<dbReference type="PROSITE" id="PS00012">
    <property type="entry name" value="PHOSPHOPANTETHEINE"/>
    <property type="match status" value="2"/>
</dbReference>
<evidence type="ECO:0000256" key="3">
    <source>
        <dbReference type="ARBA" id="ARBA00022553"/>
    </source>
</evidence>
<dbReference type="RefSeq" id="WP_152727612.1">
    <property type="nucleotide sequence ID" value="NZ_JAABOZ010000001.1"/>
</dbReference>
<evidence type="ECO:0000313" key="5">
    <source>
        <dbReference type="EMBL" id="NEL54354.1"/>
    </source>
</evidence>
<dbReference type="GO" id="GO:0072330">
    <property type="term" value="P:monocarboxylic acid biosynthetic process"/>
    <property type="evidence" value="ECO:0007669"/>
    <property type="project" value="UniProtKB-ARBA"/>
</dbReference>
<dbReference type="InterPro" id="IPR036736">
    <property type="entry name" value="ACP-like_sf"/>
</dbReference>
<organism evidence="5 6">
    <name type="scientific">Goekera deserti</name>
    <dbReference type="NCBI Taxonomy" id="2497753"/>
    <lineage>
        <taxon>Bacteria</taxon>
        <taxon>Bacillati</taxon>
        <taxon>Actinomycetota</taxon>
        <taxon>Actinomycetes</taxon>
        <taxon>Geodermatophilales</taxon>
        <taxon>Geodermatophilaceae</taxon>
        <taxon>Goekera</taxon>
    </lineage>
</organism>
<dbReference type="Pfam" id="PF00501">
    <property type="entry name" value="AMP-binding"/>
    <property type="match status" value="2"/>
</dbReference>
<dbReference type="PROSITE" id="PS00455">
    <property type="entry name" value="AMP_BINDING"/>
    <property type="match status" value="1"/>
</dbReference>
<dbReference type="InterPro" id="IPR009081">
    <property type="entry name" value="PP-bd_ACP"/>
</dbReference>
<comment type="cofactor">
    <cofactor evidence="1">
        <name>pantetheine 4'-phosphate</name>
        <dbReference type="ChEBI" id="CHEBI:47942"/>
    </cofactor>
</comment>
<evidence type="ECO:0000259" key="4">
    <source>
        <dbReference type="PROSITE" id="PS50075"/>
    </source>
</evidence>
<dbReference type="InterPro" id="IPR020806">
    <property type="entry name" value="PKS_PP-bd"/>
</dbReference>
<dbReference type="InterPro" id="IPR020845">
    <property type="entry name" value="AMP-binding_CS"/>
</dbReference>
<dbReference type="GO" id="GO:0003824">
    <property type="term" value="F:catalytic activity"/>
    <property type="evidence" value="ECO:0007669"/>
    <property type="project" value="InterPro"/>
</dbReference>
<dbReference type="Proteomes" id="UP000470470">
    <property type="component" value="Unassembled WGS sequence"/>
</dbReference>
<protein>
    <submittedName>
        <fullName evidence="5">Amino acid adenylation domain-containing protein</fullName>
    </submittedName>
</protein>
<dbReference type="Gene3D" id="3.40.50.12780">
    <property type="entry name" value="N-terminal domain of ligase-like"/>
    <property type="match status" value="2"/>
</dbReference>
<dbReference type="GO" id="GO:0043041">
    <property type="term" value="P:amino acid activation for nonribosomal peptide biosynthetic process"/>
    <property type="evidence" value="ECO:0007669"/>
    <property type="project" value="TreeGrafter"/>
</dbReference>
<dbReference type="GO" id="GO:0005737">
    <property type="term" value="C:cytoplasm"/>
    <property type="evidence" value="ECO:0007669"/>
    <property type="project" value="TreeGrafter"/>
</dbReference>
<dbReference type="CDD" id="cd05930">
    <property type="entry name" value="A_NRPS"/>
    <property type="match status" value="2"/>
</dbReference>
<dbReference type="InterPro" id="IPR045851">
    <property type="entry name" value="AMP-bd_C_sf"/>
</dbReference>
<dbReference type="Pfam" id="PF00668">
    <property type="entry name" value="Condensation"/>
    <property type="match status" value="2"/>
</dbReference>
<evidence type="ECO:0000256" key="1">
    <source>
        <dbReference type="ARBA" id="ARBA00001957"/>
    </source>
</evidence>
<keyword evidence="6" id="KW-1185">Reference proteome</keyword>
<dbReference type="SUPFAM" id="SSF56801">
    <property type="entry name" value="Acetyl-CoA synthetase-like"/>
    <property type="match status" value="2"/>
</dbReference>
<gene>
    <name evidence="5" type="ORF">G1H19_10110</name>
</gene>
<reference evidence="5 6" key="1">
    <citation type="submission" date="2020-02" db="EMBL/GenBank/DDBJ databases">
        <title>The whole genome sequence of CPCC 205119.</title>
        <authorList>
            <person name="Jiang Z."/>
        </authorList>
    </citation>
    <scope>NUCLEOTIDE SEQUENCE [LARGE SCALE GENOMIC DNA]</scope>
    <source>
        <strain evidence="5 6">CPCC 205119</strain>
    </source>
</reference>
<evidence type="ECO:0000256" key="2">
    <source>
        <dbReference type="ARBA" id="ARBA00022450"/>
    </source>
</evidence>
<dbReference type="InterPro" id="IPR000873">
    <property type="entry name" value="AMP-dep_synth/lig_dom"/>
</dbReference>
<name>A0A7K3WD83_9ACTN</name>
<dbReference type="SUPFAM" id="SSF47336">
    <property type="entry name" value="ACP-like"/>
    <property type="match status" value="2"/>
</dbReference>
<dbReference type="SUPFAM" id="SSF52777">
    <property type="entry name" value="CoA-dependent acyltransferases"/>
    <property type="match status" value="4"/>
</dbReference>
<proteinExistence type="predicted"/>
<dbReference type="Gene3D" id="3.30.559.10">
    <property type="entry name" value="Chloramphenicol acetyltransferase-like domain"/>
    <property type="match status" value="2"/>
</dbReference>
<dbReference type="GO" id="GO:0044550">
    <property type="term" value="P:secondary metabolite biosynthetic process"/>
    <property type="evidence" value="ECO:0007669"/>
    <property type="project" value="TreeGrafter"/>
</dbReference>
<dbReference type="Gene3D" id="3.30.559.30">
    <property type="entry name" value="Nonribosomal peptide synthetase, condensation domain"/>
    <property type="match status" value="2"/>
</dbReference>
<dbReference type="PANTHER" id="PTHR45527">
    <property type="entry name" value="NONRIBOSOMAL PEPTIDE SYNTHETASE"/>
    <property type="match status" value="1"/>
</dbReference>
<dbReference type="PANTHER" id="PTHR45527:SF1">
    <property type="entry name" value="FATTY ACID SYNTHASE"/>
    <property type="match status" value="1"/>
</dbReference>
<dbReference type="InterPro" id="IPR042099">
    <property type="entry name" value="ANL_N_sf"/>
</dbReference>
<keyword evidence="2" id="KW-0596">Phosphopantetheine</keyword>
<dbReference type="InterPro" id="IPR006162">
    <property type="entry name" value="Ppantetheine_attach_site"/>
</dbReference>
<dbReference type="Gene3D" id="3.30.300.30">
    <property type="match status" value="2"/>
</dbReference>
<dbReference type="InterPro" id="IPR001242">
    <property type="entry name" value="Condensation_dom"/>
</dbReference>
<dbReference type="GO" id="GO:0008610">
    <property type="term" value="P:lipid biosynthetic process"/>
    <property type="evidence" value="ECO:0007669"/>
    <property type="project" value="UniProtKB-ARBA"/>
</dbReference>
<dbReference type="PROSITE" id="PS50075">
    <property type="entry name" value="CARRIER"/>
    <property type="match status" value="2"/>
</dbReference>
<dbReference type="SMART" id="SM00823">
    <property type="entry name" value="PKS_PP"/>
    <property type="match status" value="2"/>
</dbReference>
<comment type="caution">
    <text evidence="5">The sequence shown here is derived from an EMBL/GenBank/DDBJ whole genome shotgun (WGS) entry which is preliminary data.</text>
</comment>
<dbReference type="InterPro" id="IPR023213">
    <property type="entry name" value="CAT-like_dom_sf"/>
</dbReference>
<dbReference type="Pfam" id="PF13193">
    <property type="entry name" value="AMP-binding_C"/>
    <property type="match status" value="2"/>
</dbReference>
<dbReference type="EMBL" id="JAAGWK010000011">
    <property type="protein sequence ID" value="NEL54354.1"/>
    <property type="molecule type" value="Genomic_DNA"/>
</dbReference>
<dbReference type="Gene3D" id="1.10.1200.10">
    <property type="entry name" value="ACP-like"/>
    <property type="match status" value="2"/>
</dbReference>
<accession>A0A7K3WD83</accession>
<dbReference type="Pfam" id="PF00550">
    <property type="entry name" value="PP-binding"/>
    <property type="match status" value="2"/>
</dbReference>
<feature type="domain" description="Carrier" evidence="4">
    <location>
        <begin position="2021"/>
        <end position="2096"/>
    </location>
</feature>
<dbReference type="GO" id="GO:0031177">
    <property type="term" value="F:phosphopantetheine binding"/>
    <property type="evidence" value="ECO:0007669"/>
    <property type="project" value="InterPro"/>
</dbReference>
<dbReference type="FunFam" id="1.10.1200.10:FF:000016">
    <property type="entry name" value="Non-ribosomal peptide synthase"/>
    <property type="match status" value="1"/>
</dbReference>
<evidence type="ECO:0000313" key="6">
    <source>
        <dbReference type="Proteomes" id="UP000470470"/>
    </source>
</evidence>
<keyword evidence="3" id="KW-0597">Phosphoprotein</keyword>
<dbReference type="NCBIfam" id="TIGR01733">
    <property type="entry name" value="AA-adenyl-dom"/>
    <property type="match status" value="2"/>
</dbReference>